<reference evidence="1 2" key="1">
    <citation type="journal article" date="2021" name="Elife">
        <title>Chloroplast acquisition without the gene transfer in kleptoplastic sea slugs, Plakobranchus ocellatus.</title>
        <authorList>
            <person name="Maeda T."/>
            <person name="Takahashi S."/>
            <person name="Yoshida T."/>
            <person name="Shimamura S."/>
            <person name="Takaki Y."/>
            <person name="Nagai Y."/>
            <person name="Toyoda A."/>
            <person name="Suzuki Y."/>
            <person name="Arimoto A."/>
            <person name="Ishii H."/>
            <person name="Satoh N."/>
            <person name="Nishiyama T."/>
            <person name="Hasebe M."/>
            <person name="Maruyama T."/>
            <person name="Minagawa J."/>
            <person name="Obokata J."/>
            <person name="Shigenobu S."/>
        </authorList>
    </citation>
    <scope>NUCLEOTIDE SEQUENCE [LARGE SCALE GENOMIC DNA]</scope>
</reference>
<dbReference type="AlphaFoldDB" id="A0AAV4DVH4"/>
<keyword evidence="2" id="KW-1185">Reference proteome</keyword>
<dbReference type="EMBL" id="BLXT01008368">
    <property type="protein sequence ID" value="GFO48060.1"/>
    <property type="molecule type" value="Genomic_DNA"/>
</dbReference>
<proteinExistence type="predicted"/>
<sequence length="195" mass="21896">MREPFYRGFEPRHRHPGLTEGLKAFRLSTYISSGPHITPKPLKTPRVNFWTIPVVSGFFPTTTTTTPHHPHRHHHYHHTATAHITITTITTTVTIIISLHHNNQYHTNTTITNIITITTSNVITELTPIRKPLTPVNTNTILTTSTIPPLSLLYSAKQTGGNFTIFFSQETNYSDTKSVPVLKSADRSTAKLGRL</sequence>
<dbReference type="Proteomes" id="UP000735302">
    <property type="component" value="Unassembled WGS sequence"/>
</dbReference>
<evidence type="ECO:0000313" key="2">
    <source>
        <dbReference type="Proteomes" id="UP000735302"/>
    </source>
</evidence>
<comment type="caution">
    <text evidence="1">The sequence shown here is derived from an EMBL/GenBank/DDBJ whole genome shotgun (WGS) entry which is preliminary data.</text>
</comment>
<evidence type="ECO:0000313" key="1">
    <source>
        <dbReference type="EMBL" id="GFO48060.1"/>
    </source>
</evidence>
<gene>
    <name evidence="1" type="ORF">PoB_007456500</name>
</gene>
<organism evidence="1 2">
    <name type="scientific">Plakobranchus ocellatus</name>
    <dbReference type="NCBI Taxonomy" id="259542"/>
    <lineage>
        <taxon>Eukaryota</taxon>
        <taxon>Metazoa</taxon>
        <taxon>Spiralia</taxon>
        <taxon>Lophotrochozoa</taxon>
        <taxon>Mollusca</taxon>
        <taxon>Gastropoda</taxon>
        <taxon>Heterobranchia</taxon>
        <taxon>Euthyneura</taxon>
        <taxon>Panpulmonata</taxon>
        <taxon>Sacoglossa</taxon>
        <taxon>Placobranchoidea</taxon>
        <taxon>Plakobranchidae</taxon>
        <taxon>Plakobranchus</taxon>
    </lineage>
</organism>
<protein>
    <submittedName>
        <fullName evidence="1">Uncharacterized protein</fullName>
    </submittedName>
</protein>
<accession>A0AAV4DVH4</accession>
<name>A0AAV4DVH4_9GAST</name>